<gene>
    <name evidence="1" type="ORF">S06H3_48426</name>
</gene>
<dbReference type="AlphaFoldDB" id="X1PSC7"/>
<evidence type="ECO:0000313" key="1">
    <source>
        <dbReference type="EMBL" id="GAI41975.1"/>
    </source>
</evidence>
<name>X1PSC7_9ZZZZ</name>
<proteinExistence type="predicted"/>
<protein>
    <recommendedName>
        <fullName evidence="2">Glycosyltransferase subfamily 4-like N-terminal domain-containing protein</fullName>
    </recommendedName>
</protein>
<organism evidence="1">
    <name type="scientific">marine sediment metagenome</name>
    <dbReference type="NCBI Taxonomy" id="412755"/>
    <lineage>
        <taxon>unclassified sequences</taxon>
        <taxon>metagenomes</taxon>
        <taxon>ecological metagenomes</taxon>
    </lineage>
</organism>
<sequence>MKIAAWGINYYPELTGIAVYNTEMCEYLVKKGYDIQMFTSFPYYPFGTDFSSWYKEKKSRFRIFLNEYINGVDIKHFNLHKPKKRVP</sequence>
<accession>X1PSC7</accession>
<dbReference type="Gene3D" id="3.40.50.2000">
    <property type="entry name" value="Glycogen Phosphorylase B"/>
    <property type="match status" value="1"/>
</dbReference>
<dbReference type="EMBL" id="BARV01030491">
    <property type="protein sequence ID" value="GAI41975.1"/>
    <property type="molecule type" value="Genomic_DNA"/>
</dbReference>
<comment type="caution">
    <text evidence="1">The sequence shown here is derived from an EMBL/GenBank/DDBJ whole genome shotgun (WGS) entry which is preliminary data.</text>
</comment>
<reference evidence="1" key="1">
    <citation type="journal article" date="2014" name="Front. Microbiol.">
        <title>High frequency of phylogenetically diverse reductive dehalogenase-homologous genes in deep subseafloor sedimentary metagenomes.</title>
        <authorList>
            <person name="Kawai M."/>
            <person name="Futagami T."/>
            <person name="Toyoda A."/>
            <person name="Takaki Y."/>
            <person name="Nishi S."/>
            <person name="Hori S."/>
            <person name="Arai W."/>
            <person name="Tsubouchi T."/>
            <person name="Morono Y."/>
            <person name="Uchiyama I."/>
            <person name="Ito T."/>
            <person name="Fujiyama A."/>
            <person name="Inagaki F."/>
            <person name="Takami H."/>
        </authorList>
    </citation>
    <scope>NUCLEOTIDE SEQUENCE</scope>
    <source>
        <strain evidence="1">Expedition CK06-06</strain>
    </source>
</reference>
<dbReference type="SUPFAM" id="SSF53756">
    <property type="entry name" value="UDP-Glycosyltransferase/glycogen phosphorylase"/>
    <property type="match status" value="1"/>
</dbReference>
<evidence type="ECO:0008006" key="2">
    <source>
        <dbReference type="Google" id="ProtNLM"/>
    </source>
</evidence>